<dbReference type="SUPFAM" id="SSF47729">
    <property type="entry name" value="IHF-like DNA-binding proteins"/>
    <property type="match status" value="1"/>
</dbReference>
<sequence length="92" mass="9318">MNRKDLVETIAREADLSTAQADAALKALVDGVVAAVAGGDKVAIAGFGTFESRQRSARTGRNPQTGETMEIAASVAPAFKPAAGFKQAVAGA</sequence>
<organism evidence="2">
    <name type="scientific">freshwater metagenome</name>
    <dbReference type="NCBI Taxonomy" id="449393"/>
    <lineage>
        <taxon>unclassified sequences</taxon>
        <taxon>metagenomes</taxon>
        <taxon>ecological metagenomes</taxon>
    </lineage>
</organism>
<keyword evidence="1" id="KW-0238">DNA-binding</keyword>
<dbReference type="SMART" id="SM00411">
    <property type="entry name" value="BHL"/>
    <property type="match status" value="1"/>
</dbReference>
<evidence type="ECO:0000256" key="1">
    <source>
        <dbReference type="ARBA" id="ARBA00023125"/>
    </source>
</evidence>
<protein>
    <submittedName>
        <fullName evidence="2">Unannotated protein</fullName>
    </submittedName>
</protein>
<accession>A0A6J6U5W8</accession>
<dbReference type="EMBL" id="CAEZYQ010000017">
    <property type="protein sequence ID" value="CAB4754017.1"/>
    <property type="molecule type" value="Genomic_DNA"/>
</dbReference>
<name>A0A6J6U5W8_9ZZZZ</name>
<gene>
    <name evidence="2" type="ORF">UFOPK2761_02172</name>
</gene>
<dbReference type="PRINTS" id="PR01727">
    <property type="entry name" value="DNABINDINGHU"/>
</dbReference>
<dbReference type="Pfam" id="PF00216">
    <property type="entry name" value="Bac_DNA_binding"/>
    <property type="match status" value="1"/>
</dbReference>
<reference evidence="2" key="1">
    <citation type="submission" date="2020-05" db="EMBL/GenBank/DDBJ databases">
        <authorList>
            <person name="Chiriac C."/>
            <person name="Salcher M."/>
            <person name="Ghai R."/>
            <person name="Kavagutti S V."/>
        </authorList>
    </citation>
    <scope>NUCLEOTIDE SEQUENCE</scope>
</reference>
<dbReference type="InterPro" id="IPR000119">
    <property type="entry name" value="Hist_DNA-bd"/>
</dbReference>
<dbReference type="AlphaFoldDB" id="A0A6J6U5W8"/>
<dbReference type="InterPro" id="IPR020816">
    <property type="entry name" value="Histone-like_DNA-bd_CS"/>
</dbReference>
<dbReference type="PANTHER" id="PTHR33175">
    <property type="entry name" value="DNA-BINDING PROTEIN HU"/>
    <property type="match status" value="1"/>
</dbReference>
<dbReference type="Gene3D" id="4.10.520.10">
    <property type="entry name" value="IHF-like DNA-binding proteins"/>
    <property type="match status" value="1"/>
</dbReference>
<dbReference type="GO" id="GO:0030527">
    <property type="term" value="F:structural constituent of chromatin"/>
    <property type="evidence" value="ECO:0007669"/>
    <property type="project" value="InterPro"/>
</dbReference>
<proteinExistence type="predicted"/>
<dbReference type="PROSITE" id="PS00045">
    <property type="entry name" value="HISTONE_LIKE"/>
    <property type="match status" value="1"/>
</dbReference>
<dbReference type="CDD" id="cd13831">
    <property type="entry name" value="HU"/>
    <property type="match status" value="1"/>
</dbReference>
<evidence type="ECO:0000313" key="2">
    <source>
        <dbReference type="EMBL" id="CAB4754017.1"/>
    </source>
</evidence>
<dbReference type="GO" id="GO:0003677">
    <property type="term" value="F:DNA binding"/>
    <property type="evidence" value="ECO:0007669"/>
    <property type="project" value="UniProtKB-KW"/>
</dbReference>
<dbReference type="InterPro" id="IPR010992">
    <property type="entry name" value="IHF-like_DNA-bd_dom_sf"/>
</dbReference>
<dbReference type="PANTHER" id="PTHR33175:SF3">
    <property type="entry name" value="DNA-BINDING PROTEIN HU-BETA"/>
    <property type="match status" value="1"/>
</dbReference>